<comment type="caution">
    <text evidence="3">The sequence shown here is derived from an EMBL/GenBank/DDBJ whole genome shotgun (WGS) entry which is preliminary data.</text>
</comment>
<feature type="transmembrane region" description="Helical" evidence="1">
    <location>
        <begin position="45"/>
        <end position="64"/>
    </location>
</feature>
<evidence type="ECO:0000259" key="2">
    <source>
        <dbReference type="Pfam" id="PF24709"/>
    </source>
</evidence>
<organism evidence="3 4">
    <name type="scientific">Bythopirellula polymerisocia</name>
    <dbReference type="NCBI Taxonomy" id="2528003"/>
    <lineage>
        <taxon>Bacteria</taxon>
        <taxon>Pseudomonadati</taxon>
        <taxon>Planctomycetota</taxon>
        <taxon>Planctomycetia</taxon>
        <taxon>Pirellulales</taxon>
        <taxon>Lacipirellulaceae</taxon>
        <taxon>Bythopirellula</taxon>
    </lineage>
</organism>
<dbReference type="Proteomes" id="UP000318437">
    <property type="component" value="Unassembled WGS sequence"/>
</dbReference>
<keyword evidence="1" id="KW-1133">Transmembrane helix</keyword>
<keyword evidence="1" id="KW-0812">Transmembrane</keyword>
<evidence type="ECO:0000313" key="4">
    <source>
        <dbReference type="Proteomes" id="UP000318437"/>
    </source>
</evidence>
<protein>
    <recommendedName>
        <fullName evidence="2">DUF7670 domain-containing protein</fullName>
    </recommendedName>
</protein>
<dbReference type="InterPro" id="IPR056087">
    <property type="entry name" value="DUF7670"/>
</dbReference>
<feature type="transmembrane region" description="Helical" evidence="1">
    <location>
        <begin position="12"/>
        <end position="33"/>
    </location>
</feature>
<keyword evidence="4" id="KW-1185">Reference proteome</keyword>
<keyword evidence="1" id="KW-0472">Membrane</keyword>
<feature type="transmembrane region" description="Helical" evidence="1">
    <location>
        <begin position="69"/>
        <end position="86"/>
    </location>
</feature>
<gene>
    <name evidence="3" type="ORF">Pla144_06130</name>
</gene>
<name>A0A5C6D1X0_9BACT</name>
<evidence type="ECO:0000256" key="1">
    <source>
        <dbReference type="SAM" id="Phobius"/>
    </source>
</evidence>
<dbReference type="AlphaFoldDB" id="A0A5C6D1X0"/>
<proteinExistence type="predicted"/>
<sequence>MQSRVAIWFRWAGRILSLLFLGFFLFMLIAHLVPGAERQFGPLSFHDRLSFTCIALMFMGYLVAWKWQAIGGLIGLAAAAVLGFMTNISLPMFFLIGVPGLAYLFSSLAISTTEDSHTKGAIPKR</sequence>
<dbReference type="EMBL" id="SJPS01000001">
    <property type="protein sequence ID" value="TWU29834.1"/>
    <property type="molecule type" value="Genomic_DNA"/>
</dbReference>
<dbReference type="Pfam" id="PF24709">
    <property type="entry name" value="DUF7670"/>
    <property type="match status" value="1"/>
</dbReference>
<evidence type="ECO:0000313" key="3">
    <source>
        <dbReference type="EMBL" id="TWU29834.1"/>
    </source>
</evidence>
<feature type="domain" description="DUF7670" evidence="2">
    <location>
        <begin position="4"/>
        <end position="108"/>
    </location>
</feature>
<accession>A0A5C6D1X0</accession>
<reference evidence="3 4" key="1">
    <citation type="submission" date="2019-02" db="EMBL/GenBank/DDBJ databases">
        <title>Deep-cultivation of Planctomycetes and their phenomic and genomic characterization uncovers novel biology.</title>
        <authorList>
            <person name="Wiegand S."/>
            <person name="Jogler M."/>
            <person name="Boedeker C."/>
            <person name="Pinto D."/>
            <person name="Vollmers J."/>
            <person name="Rivas-Marin E."/>
            <person name="Kohn T."/>
            <person name="Peeters S.H."/>
            <person name="Heuer A."/>
            <person name="Rast P."/>
            <person name="Oberbeckmann S."/>
            <person name="Bunk B."/>
            <person name="Jeske O."/>
            <person name="Meyerdierks A."/>
            <person name="Storesund J.E."/>
            <person name="Kallscheuer N."/>
            <person name="Luecker S."/>
            <person name="Lage O.M."/>
            <person name="Pohl T."/>
            <person name="Merkel B.J."/>
            <person name="Hornburger P."/>
            <person name="Mueller R.-W."/>
            <person name="Bruemmer F."/>
            <person name="Labrenz M."/>
            <person name="Spormann A.M."/>
            <person name="Op Den Camp H."/>
            <person name="Overmann J."/>
            <person name="Amann R."/>
            <person name="Jetten M.S.M."/>
            <person name="Mascher T."/>
            <person name="Medema M.H."/>
            <person name="Devos D.P."/>
            <person name="Kaster A.-K."/>
            <person name="Ovreas L."/>
            <person name="Rohde M."/>
            <person name="Galperin M.Y."/>
            <person name="Jogler C."/>
        </authorList>
    </citation>
    <scope>NUCLEOTIDE SEQUENCE [LARGE SCALE GENOMIC DNA]</scope>
    <source>
        <strain evidence="3 4">Pla144</strain>
    </source>
</reference>